<keyword evidence="3" id="KW-1185">Reference proteome</keyword>
<evidence type="ECO:0000313" key="3">
    <source>
        <dbReference type="Proteomes" id="UP000018217"/>
    </source>
</evidence>
<keyword evidence="2" id="KW-0238">DNA-binding</keyword>
<dbReference type="GO" id="GO:0016787">
    <property type="term" value="F:hydrolase activity"/>
    <property type="evidence" value="ECO:0007669"/>
    <property type="project" value="UniProtKB-KW"/>
</dbReference>
<reference evidence="2 3" key="1">
    <citation type="journal article" date="2013" name="Syst. Appl. Microbiol.">
        <title>Phylogenetic position and virulence apparatus of the pear flower necrosis pathogen Erwinia piriflorinigrans CFBP 5888T as assessed by comparative genomics.</title>
        <authorList>
            <person name="Smits T.H."/>
            <person name="Rezzonico F."/>
            <person name="Lopez M.M."/>
            <person name="Blom J."/>
            <person name="Goesmann A."/>
            <person name="Frey J.E."/>
            <person name="Duffy B."/>
        </authorList>
    </citation>
    <scope>NUCLEOTIDE SEQUENCE [LARGE SCALE GENOMIC DNA]</scope>
    <source>
        <strain evidence="3">CFBP5888</strain>
    </source>
</reference>
<protein>
    <submittedName>
        <fullName evidence="2">Chromodomain-helicase-DNA-binding protein 3 CHD-3</fullName>
        <ecNumber evidence="2">3.6.1.-</ecNumber>
    </submittedName>
</protein>
<sequence length="433" mass="47758">MPGHARHCAVSGEREEKGMTIPPDSIVAHTLSRMQHNLEQRSNTGDVSQERSGLLFMGNVHDAFPRRLFLDTRLSPLDKTAWVMIRLYAQQHDGAIFPTYDELQVQLASAHSDKASRDTVSRVLLMLRLTGWISLCKRVRDDRGRVRGNIYAQHDEPLGFRDAETFDPGWLELVETSCMSKNKSIRMTALAVLNDILQEPGMRHRHSRLALIESRLSASSDSAEMARQRESRAQSLENGLGKKSINNSSAALSPIKRLGSSLKDKQAGKKSQKIAKSASYAGVRNPDGNVRSFTLSVNKKTYVPGANRSLLPDDFLNGLNSEDRQMLLNQMASLPDSVATALTGMLREQLTRRKLANPVGWMFAMLRRARNGELNLPEIAPDEASKRTGVPAAATPEAHRASASASPAVTLPANKASQEQVRAVIAAIRKQTL</sequence>
<gene>
    <name evidence="2" type="primary">CHD3</name>
    <name evidence="2" type="ORF">EPIR_0578</name>
</gene>
<dbReference type="GO" id="GO:0004386">
    <property type="term" value="F:helicase activity"/>
    <property type="evidence" value="ECO:0007669"/>
    <property type="project" value="UniProtKB-KW"/>
</dbReference>
<keyword evidence="2" id="KW-0067">ATP-binding</keyword>
<comment type="caution">
    <text evidence="2">The sequence shown here is derived from an EMBL/GenBank/DDBJ whole genome shotgun (WGS) entry which is preliminary data.</text>
</comment>
<dbReference type="EC" id="3.6.1.-" evidence="2"/>
<feature type="region of interest" description="Disordered" evidence="1">
    <location>
        <begin position="379"/>
        <end position="411"/>
    </location>
</feature>
<evidence type="ECO:0000313" key="2">
    <source>
        <dbReference type="EMBL" id="CCG85943.1"/>
    </source>
</evidence>
<dbReference type="NCBIfam" id="NF040582">
    <property type="entry name" value="STY4528_fam"/>
    <property type="match status" value="1"/>
</dbReference>
<feature type="region of interest" description="Disordered" evidence="1">
    <location>
        <begin position="220"/>
        <end position="279"/>
    </location>
</feature>
<keyword evidence="2" id="KW-0378">Hydrolase</keyword>
<evidence type="ECO:0000256" key="1">
    <source>
        <dbReference type="SAM" id="MobiDB-lite"/>
    </source>
</evidence>
<feature type="region of interest" description="Disordered" evidence="1">
    <location>
        <begin position="1"/>
        <end position="20"/>
    </location>
</feature>
<dbReference type="OrthoDB" id="8556561at2"/>
<keyword evidence="2" id="KW-0547">Nucleotide-binding</keyword>
<accession>V5Z4Q4</accession>
<dbReference type="AlphaFoldDB" id="V5Z4Q4"/>
<dbReference type="Proteomes" id="UP000018217">
    <property type="component" value="Unassembled WGS sequence"/>
</dbReference>
<proteinExistence type="predicted"/>
<dbReference type="EMBL" id="CAHS01000006">
    <property type="protein sequence ID" value="CCG85943.1"/>
    <property type="molecule type" value="Genomic_DNA"/>
</dbReference>
<dbReference type="GO" id="GO:0003677">
    <property type="term" value="F:DNA binding"/>
    <property type="evidence" value="ECO:0007669"/>
    <property type="project" value="UniProtKB-KW"/>
</dbReference>
<keyword evidence="2" id="KW-0347">Helicase</keyword>
<organism evidence="2 3">
    <name type="scientific">Erwinia piriflorinigrans CFBP 5888</name>
    <dbReference type="NCBI Taxonomy" id="1161919"/>
    <lineage>
        <taxon>Bacteria</taxon>
        <taxon>Pseudomonadati</taxon>
        <taxon>Pseudomonadota</taxon>
        <taxon>Gammaproteobacteria</taxon>
        <taxon>Enterobacterales</taxon>
        <taxon>Erwiniaceae</taxon>
        <taxon>Erwinia</taxon>
    </lineage>
</organism>
<name>V5Z4Q4_9GAMM</name>
<dbReference type="STRING" id="1161919.EPIR_0578"/>
<dbReference type="InterPro" id="IPR047749">
    <property type="entry name" value="STY4528-like"/>
</dbReference>